<proteinExistence type="predicted"/>
<feature type="non-terminal residue" evidence="1">
    <location>
        <position position="66"/>
    </location>
</feature>
<evidence type="ECO:0000313" key="1">
    <source>
        <dbReference type="EMBL" id="CAG8521158.1"/>
    </source>
</evidence>
<reference evidence="1 2" key="1">
    <citation type="submission" date="2021-06" db="EMBL/GenBank/DDBJ databases">
        <authorList>
            <person name="Kallberg Y."/>
            <person name="Tangrot J."/>
            <person name="Rosling A."/>
        </authorList>
    </citation>
    <scope>NUCLEOTIDE SEQUENCE [LARGE SCALE GENOMIC DNA]</scope>
    <source>
        <strain evidence="1 2">120-4 pot B 10/14</strain>
    </source>
</reference>
<sequence>MKKSMLSGVCLIVDLEANMSQSGKERSSNSKIKLGNNMICSGHLCLIISMVAARDFEKESISSRPA</sequence>
<dbReference type="EMBL" id="CAJVQB010001108">
    <property type="protein sequence ID" value="CAG8521158.1"/>
    <property type="molecule type" value="Genomic_DNA"/>
</dbReference>
<gene>
    <name evidence="1" type="ORF">GMARGA_LOCUS3161</name>
</gene>
<keyword evidence="2" id="KW-1185">Reference proteome</keyword>
<accession>A0ABM8W4A0</accession>
<organism evidence="1 2">
    <name type="scientific">Gigaspora margarita</name>
    <dbReference type="NCBI Taxonomy" id="4874"/>
    <lineage>
        <taxon>Eukaryota</taxon>
        <taxon>Fungi</taxon>
        <taxon>Fungi incertae sedis</taxon>
        <taxon>Mucoromycota</taxon>
        <taxon>Glomeromycotina</taxon>
        <taxon>Glomeromycetes</taxon>
        <taxon>Diversisporales</taxon>
        <taxon>Gigasporaceae</taxon>
        <taxon>Gigaspora</taxon>
    </lineage>
</organism>
<protein>
    <submittedName>
        <fullName evidence="1">6957_t:CDS:1</fullName>
    </submittedName>
</protein>
<evidence type="ECO:0000313" key="2">
    <source>
        <dbReference type="Proteomes" id="UP000789901"/>
    </source>
</evidence>
<comment type="caution">
    <text evidence="1">The sequence shown here is derived from an EMBL/GenBank/DDBJ whole genome shotgun (WGS) entry which is preliminary data.</text>
</comment>
<dbReference type="Proteomes" id="UP000789901">
    <property type="component" value="Unassembled WGS sequence"/>
</dbReference>
<name>A0ABM8W4A0_GIGMA</name>